<dbReference type="EMBL" id="CP106793">
    <property type="protein sequence ID" value="UXY24145.1"/>
    <property type="molecule type" value="Genomic_DNA"/>
</dbReference>
<protein>
    <submittedName>
        <fullName evidence="1">Uncharacterized protein</fullName>
    </submittedName>
</protein>
<reference evidence="1" key="1">
    <citation type="submission" date="2022-10" db="EMBL/GenBank/DDBJ databases">
        <authorList>
            <person name="Mo P."/>
        </authorList>
    </citation>
    <scope>NUCLEOTIDE SEQUENCE</scope>
    <source>
        <strain evidence="1">HUAS 13-4</strain>
    </source>
</reference>
<accession>A0ABY6EBU1</accession>
<proteinExistence type="predicted"/>
<organism evidence="1 2">
    <name type="scientific">Streptomyces cynarae</name>
    <dbReference type="NCBI Taxonomy" id="2981134"/>
    <lineage>
        <taxon>Bacteria</taxon>
        <taxon>Bacillati</taxon>
        <taxon>Actinomycetota</taxon>
        <taxon>Actinomycetes</taxon>
        <taxon>Kitasatosporales</taxon>
        <taxon>Streptomycetaceae</taxon>
        <taxon>Streptomyces</taxon>
    </lineage>
</organism>
<evidence type="ECO:0000313" key="1">
    <source>
        <dbReference type="EMBL" id="UXY24145.1"/>
    </source>
</evidence>
<gene>
    <name evidence="1" type="ORF">N8I84_39760</name>
</gene>
<name>A0ABY6EBU1_9ACTN</name>
<evidence type="ECO:0000313" key="2">
    <source>
        <dbReference type="Proteomes" id="UP001061298"/>
    </source>
</evidence>
<sequence length="111" mass="12299">MPTEEEYGEEFSYLADYVYEDWLGFSVITGTVGKLLGKGHSMEERNRLTLRIVGDLLDLGAKAGDLTADEEKPFVAWETDKAGTLSRIAFEMESLGRSPESGDICWITVDG</sequence>
<dbReference type="RefSeq" id="WP_263234376.1">
    <property type="nucleotide sequence ID" value="NZ_CP106793.1"/>
</dbReference>
<keyword evidence="2" id="KW-1185">Reference proteome</keyword>
<dbReference type="Proteomes" id="UP001061298">
    <property type="component" value="Chromosome"/>
</dbReference>